<evidence type="ECO:0000313" key="3">
    <source>
        <dbReference type="EMBL" id="KAF5344179.1"/>
    </source>
</evidence>
<feature type="compositionally biased region" description="Polar residues" evidence="1">
    <location>
        <begin position="1"/>
        <end position="14"/>
    </location>
</feature>
<dbReference type="InterPro" id="IPR015421">
    <property type="entry name" value="PyrdxlP-dep_Trfase_major"/>
</dbReference>
<dbReference type="EMBL" id="JAACJO010000071">
    <property type="protein sequence ID" value="KAF5344179.1"/>
    <property type="molecule type" value="Genomic_DNA"/>
</dbReference>
<dbReference type="AlphaFoldDB" id="A0A8H5CLY0"/>
<feature type="compositionally biased region" description="Basic and acidic residues" evidence="1">
    <location>
        <begin position="36"/>
        <end position="56"/>
    </location>
</feature>
<dbReference type="SUPFAM" id="SSF53383">
    <property type="entry name" value="PLP-dependent transferases"/>
    <property type="match status" value="1"/>
</dbReference>
<name>A0A8H5CLY0_9AGAR</name>
<dbReference type="OrthoDB" id="10264306at2759"/>
<dbReference type="PANTHER" id="PTHR14237:SF80">
    <property type="entry name" value="MOLYBDENUM COFACTOR SULFURASE"/>
    <property type="match status" value="1"/>
</dbReference>
<keyword evidence="4" id="KW-1185">Reference proteome</keyword>
<dbReference type="GO" id="GO:0043545">
    <property type="term" value="P:molybdopterin cofactor metabolic process"/>
    <property type="evidence" value="ECO:0007669"/>
    <property type="project" value="TreeGrafter"/>
</dbReference>
<organism evidence="3 4">
    <name type="scientific">Leucocoprinus leucothites</name>
    <dbReference type="NCBI Taxonomy" id="201217"/>
    <lineage>
        <taxon>Eukaryota</taxon>
        <taxon>Fungi</taxon>
        <taxon>Dikarya</taxon>
        <taxon>Basidiomycota</taxon>
        <taxon>Agaricomycotina</taxon>
        <taxon>Agaricomycetes</taxon>
        <taxon>Agaricomycetidae</taxon>
        <taxon>Agaricales</taxon>
        <taxon>Agaricineae</taxon>
        <taxon>Agaricaceae</taxon>
        <taxon>Leucocoprinus</taxon>
    </lineage>
</organism>
<evidence type="ECO:0000256" key="1">
    <source>
        <dbReference type="SAM" id="MobiDB-lite"/>
    </source>
</evidence>
<dbReference type="GO" id="GO:0008265">
    <property type="term" value="F:molybdenum cofactor sulfurtransferase activity"/>
    <property type="evidence" value="ECO:0007669"/>
    <property type="project" value="TreeGrafter"/>
</dbReference>
<accession>A0A8H5CLY0</accession>
<evidence type="ECO:0000313" key="4">
    <source>
        <dbReference type="Proteomes" id="UP000559027"/>
    </source>
</evidence>
<protein>
    <recommendedName>
        <fullName evidence="2">Aminotransferase class V domain-containing protein</fullName>
    </recommendedName>
</protein>
<dbReference type="Pfam" id="PF00266">
    <property type="entry name" value="Aminotran_5"/>
    <property type="match status" value="1"/>
</dbReference>
<reference evidence="3 4" key="1">
    <citation type="journal article" date="2020" name="ISME J.">
        <title>Uncovering the hidden diversity of litter-decomposition mechanisms in mushroom-forming fungi.</title>
        <authorList>
            <person name="Floudas D."/>
            <person name="Bentzer J."/>
            <person name="Ahren D."/>
            <person name="Johansson T."/>
            <person name="Persson P."/>
            <person name="Tunlid A."/>
        </authorList>
    </citation>
    <scope>NUCLEOTIDE SEQUENCE [LARGE SCALE GENOMIC DNA]</scope>
    <source>
        <strain evidence="3 4">CBS 146.42</strain>
    </source>
</reference>
<evidence type="ECO:0000259" key="2">
    <source>
        <dbReference type="Pfam" id="PF00266"/>
    </source>
</evidence>
<feature type="region of interest" description="Disordered" evidence="1">
    <location>
        <begin position="1"/>
        <end position="75"/>
    </location>
</feature>
<comment type="caution">
    <text evidence="3">The sequence shown here is derived from an EMBL/GenBank/DDBJ whole genome shotgun (WGS) entry which is preliminary data.</text>
</comment>
<gene>
    <name evidence="3" type="ORF">D9756_011446</name>
</gene>
<sequence length="578" mass="63472">MTMGNIISSTSTISVDPGRRPSMLSRLINTSSTTDGRTDETPQVREVKAHYSDEPKPTTPPPAYPHSPNITTHAPHSAAQDFADFLQKYPEYTLTAPLDSLRTTQYTRLALQEDTFVDFAGTGLYPEALTTSHTGFLNENVLSNTGAMNDRRLLNPDTYYLRSSQLSNQCAEEARKTALRFFGASEDEYDIIFTPNGTGGLKLVGEAFPFTAGDTFVLSADSHDSVNGVRQYALDKGATVVYIPTLRQGGLDPDTARALLAQHAPRGSGTKALFILTVQSNATNSKMDISLIKYAAERGYSTMVDPVALVPTTPFSISDSGADAMTVSFSKMFGYSTGLGALIAKKTFLMEVLQRPWFGGGTTNLVQVPGSILIRSTNPHYRFEDGTINFIMTKCITRGLNLISSYQPYTGIRISTIIHHMWEIVPTIVHDSGNRGRVAEIVSRPPSPRVTEVGKYAETGSLTALLFYDNQNNLSPLSFIEFAAVKSNIALRVGMAANPGGVVAMMGLQREMEELDPNIGSKEEWERQLGRELGVVRISWGLISNFQDVWNVLQFIRLIGNERAKDALWEEYSRGRSS</sequence>
<proteinExistence type="predicted"/>
<feature type="domain" description="Aminotransferase class V" evidence="2">
    <location>
        <begin position="164"/>
        <end position="404"/>
    </location>
</feature>
<dbReference type="PANTHER" id="PTHR14237">
    <property type="entry name" value="MOLYBDOPTERIN COFACTOR SULFURASE MOSC"/>
    <property type="match status" value="1"/>
</dbReference>
<dbReference type="Gene3D" id="3.40.640.10">
    <property type="entry name" value="Type I PLP-dependent aspartate aminotransferase-like (Major domain)"/>
    <property type="match status" value="1"/>
</dbReference>
<dbReference type="InterPro" id="IPR000192">
    <property type="entry name" value="Aminotrans_V_dom"/>
</dbReference>
<dbReference type="Proteomes" id="UP000559027">
    <property type="component" value="Unassembled WGS sequence"/>
</dbReference>
<dbReference type="InterPro" id="IPR015424">
    <property type="entry name" value="PyrdxlP-dep_Trfase"/>
</dbReference>